<sequence length="126" mass="15183">MYDNLWCPYCSKYKCETLCHEIISKYLGQPSKMRQPEFLKTPEFLAGLKLDIFYTEYGFAVEVQREQHEKYVEFFHKGDPKSFIKQQAWDQFKKNCVKKLDCLKIRLVLRRPLYSYSRTPLRIGSH</sequence>
<keyword evidence="2" id="KW-1185">Reference proteome</keyword>
<name>A0A8H4AH11_GIGMA</name>
<evidence type="ECO:0000313" key="2">
    <source>
        <dbReference type="Proteomes" id="UP000439903"/>
    </source>
</evidence>
<dbReference type="OrthoDB" id="2384917at2759"/>
<comment type="caution">
    <text evidence="1">The sequence shown here is derived from an EMBL/GenBank/DDBJ whole genome shotgun (WGS) entry which is preliminary data.</text>
</comment>
<dbReference type="Proteomes" id="UP000439903">
    <property type="component" value="Unassembled WGS sequence"/>
</dbReference>
<proteinExistence type="predicted"/>
<reference evidence="1 2" key="1">
    <citation type="journal article" date="2019" name="Environ. Microbiol.">
        <title>At the nexus of three kingdoms: the genome of the mycorrhizal fungus Gigaspora margarita provides insights into plant, endobacterial and fungal interactions.</title>
        <authorList>
            <person name="Venice F."/>
            <person name="Ghignone S."/>
            <person name="Salvioli di Fossalunga A."/>
            <person name="Amselem J."/>
            <person name="Novero M."/>
            <person name="Xianan X."/>
            <person name="Sedzielewska Toro K."/>
            <person name="Morin E."/>
            <person name="Lipzen A."/>
            <person name="Grigoriev I.V."/>
            <person name="Henrissat B."/>
            <person name="Martin F.M."/>
            <person name="Bonfante P."/>
        </authorList>
    </citation>
    <scope>NUCLEOTIDE SEQUENCE [LARGE SCALE GENOMIC DNA]</scope>
    <source>
        <strain evidence="1 2">BEG34</strain>
    </source>
</reference>
<gene>
    <name evidence="1" type="ORF">F8M41_021274</name>
</gene>
<organism evidence="1 2">
    <name type="scientific">Gigaspora margarita</name>
    <dbReference type="NCBI Taxonomy" id="4874"/>
    <lineage>
        <taxon>Eukaryota</taxon>
        <taxon>Fungi</taxon>
        <taxon>Fungi incertae sedis</taxon>
        <taxon>Mucoromycota</taxon>
        <taxon>Glomeromycotina</taxon>
        <taxon>Glomeromycetes</taxon>
        <taxon>Diversisporales</taxon>
        <taxon>Gigasporaceae</taxon>
        <taxon>Gigaspora</taxon>
    </lineage>
</organism>
<evidence type="ECO:0000313" key="1">
    <source>
        <dbReference type="EMBL" id="KAF0494331.1"/>
    </source>
</evidence>
<protein>
    <submittedName>
        <fullName evidence="1">Putative nuclease: PROVISIONAL</fullName>
    </submittedName>
</protein>
<accession>A0A8H4AH11</accession>
<dbReference type="AlphaFoldDB" id="A0A8H4AH11"/>
<dbReference type="EMBL" id="WTPW01000617">
    <property type="protein sequence ID" value="KAF0494331.1"/>
    <property type="molecule type" value="Genomic_DNA"/>
</dbReference>